<keyword evidence="2" id="KW-1185">Reference proteome</keyword>
<reference evidence="1" key="1">
    <citation type="submission" date="2024-03" db="EMBL/GenBank/DDBJ databases">
        <title>WGS assembly of Saponaria officinalis var. Norfolk2.</title>
        <authorList>
            <person name="Jenkins J."/>
            <person name="Shu S."/>
            <person name="Grimwood J."/>
            <person name="Barry K."/>
            <person name="Goodstein D."/>
            <person name="Schmutz J."/>
            <person name="Leebens-Mack J."/>
            <person name="Osbourn A."/>
        </authorList>
    </citation>
    <scope>NUCLEOTIDE SEQUENCE [LARGE SCALE GENOMIC DNA]</scope>
    <source>
        <strain evidence="1">JIC</strain>
    </source>
</reference>
<protein>
    <submittedName>
        <fullName evidence="1">Uncharacterized protein</fullName>
    </submittedName>
</protein>
<proteinExistence type="predicted"/>
<dbReference type="InterPro" id="IPR038898">
    <property type="entry name" value="BROX"/>
</dbReference>
<dbReference type="EMBL" id="JBDFQZ010000008">
    <property type="protein sequence ID" value="KAK9698286.1"/>
    <property type="molecule type" value="Genomic_DNA"/>
</dbReference>
<dbReference type="InterPro" id="IPR038499">
    <property type="entry name" value="BRO1_sf"/>
</dbReference>
<gene>
    <name evidence="1" type="ORF">RND81_08G093500</name>
</gene>
<dbReference type="PANTHER" id="PTHR23032">
    <property type="entry name" value="BRO1 DOMAIN-CONTAINING PROTEIN BROX"/>
    <property type="match status" value="1"/>
</dbReference>
<dbReference type="AlphaFoldDB" id="A0AAW1J675"/>
<sequence length="181" mass="20788">MDYLWPVAVRCVIYDDVGVREMYKIVFEDVFVARDAVSLEQLKELSAKRRVIDESVNDTSRITEATARKMSGGLTSRIQQEIQKLDNYIPLLQNLIIQVDSVTDNQCTNRWNSELKIRWTSILGSSPTLRLNGPKHFQINSLRYEVGMILFLYGLTLRDLLAFEVLQGWRLESGTQNCNVG</sequence>
<dbReference type="Gene3D" id="1.25.40.280">
    <property type="entry name" value="alix/aip1 like domains"/>
    <property type="match status" value="1"/>
</dbReference>
<name>A0AAW1J675_SAPOF</name>
<dbReference type="Proteomes" id="UP001443914">
    <property type="component" value="Unassembled WGS sequence"/>
</dbReference>
<accession>A0AAW1J675</accession>
<comment type="caution">
    <text evidence="1">The sequence shown here is derived from an EMBL/GenBank/DDBJ whole genome shotgun (WGS) entry which is preliminary data.</text>
</comment>
<organism evidence="1 2">
    <name type="scientific">Saponaria officinalis</name>
    <name type="common">Common soapwort</name>
    <name type="synonym">Lychnis saponaria</name>
    <dbReference type="NCBI Taxonomy" id="3572"/>
    <lineage>
        <taxon>Eukaryota</taxon>
        <taxon>Viridiplantae</taxon>
        <taxon>Streptophyta</taxon>
        <taxon>Embryophyta</taxon>
        <taxon>Tracheophyta</taxon>
        <taxon>Spermatophyta</taxon>
        <taxon>Magnoliopsida</taxon>
        <taxon>eudicotyledons</taxon>
        <taxon>Gunneridae</taxon>
        <taxon>Pentapetalae</taxon>
        <taxon>Caryophyllales</taxon>
        <taxon>Caryophyllaceae</taxon>
        <taxon>Caryophylleae</taxon>
        <taxon>Saponaria</taxon>
    </lineage>
</organism>
<dbReference type="PANTHER" id="PTHR23032:SF20">
    <property type="entry name" value="ENDOSOMAL TARGETING BRO1-LIKE DOMAIN-CONTAINING PROTEIN"/>
    <property type="match status" value="1"/>
</dbReference>
<evidence type="ECO:0000313" key="2">
    <source>
        <dbReference type="Proteomes" id="UP001443914"/>
    </source>
</evidence>
<evidence type="ECO:0000313" key="1">
    <source>
        <dbReference type="EMBL" id="KAK9698286.1"/>
    </source>
</evidence>